<dbReference type="PANTHER" id="PTHR43341">
    <property type="entry name" value="AMINO ACID PERMEASE"/>
    <property type="match status" value="1"/>
</dbReference>
<dbReference type="EMBL" id="KV460256">
    <property type="protein sequence ID" value="OBT93208.1"/>
    <property type="molecule type" value="Genomic_DNA"/>
</dbReference>
<dbReference type="InterPro" id="IPR004841">
    <property type="entry name" value="AA-permease/SLC12A_dom"/>
</dbReference>
<dbReference type="Pfam" id="PF00324">
    <property type="entry name" value="AA_permease"/>
    <property type="match status" value="1"/>
</dbReference>
<evidence type="ECO:0000259" key="8">
    <source>
        <dbReference type="Pfam" id="PF00324"/>
    </source>
</evidence>
<keyword evidence="4" id="KW-0029">Amino-acid transport</keyword>
<feature type="transmembrane region" description="Helical" evidence="7">
    <location>
        <begin position="370"/>
        <end position="389"/>
    </location>
</feature>
<organism evidence="9 10">
    <name type="scientific">Pseudogymnoascus verrucosus</name>
    <dbReference type="NCBI Taxonomy" id="342668"/>
    <lineage>
        <taxon>Eukaryota</taxon>
        <taxon>Fungi</taxon>
        <taxon>Dikarya</taxon>
        <taxon>Ascomycota</taxon>
        <taxon>Pezizomycotina</taxon>
        <taxon>Leotiomycetes</taxon>
        <taxon>Thelebolales</taxon>
        <taxon>Thelebolaceae</taxon>
        <taxon>Pseudogymnoascus</taxon>
    </lineage>
</organism>
<feature type="transmembrane region" description="Helical" evidence="7">
    <location>
        <begin position="272"/>
        <end position="291"/>
    </location>
</feature>
<dbReference type="AlphaFoldDB" id="A0A1B8GBJ1"/>
<protein>
    <recommendedName>
        <fullName evidence="8">Amino acid permease/ SLC12A domain-containing protein</fullName>
    </recommendedName>
</protein>
<feature type="transmembrane region" description="Helical" evidence="7">
    <location>
        <begin position="151"/>
        <end position="170"/>
    </location>
</feature>
<accession>A0A1B8GBJ1</accession>
<comment type="subcellular location">
    <subcellularLocation>
        <location evidence="1">Membrane</location>
        <topology evidence="1">Multi-pass membrane protein</topology>
    </subcellularLocation>
</comment>
<dbReference type="InterPro" id="IPR050524">
    <property type="entry name" value="APC_YAT"/>
</dbReference>
<dbReference type="STRING" id="342668.A0A1B8GBJ1"/>
<feature type="transmembrane region" description="Helical" evidence="7">
    <location>
        <begin position="218"/>
        <end position="235"/>
    </location>
</feature>
<sequence length="538" mass="59062">MAEKYENNVNSDIEMVEDLNVPGAPEFAETRELRKGLKQRHIQMIALAGTIGTGLFLGSGRALVAAGPAGVFMGYTIMGILVCGVVLSIGEISALVPLAGGILQPAAIFVDPALSFAMGWNAVYQVCVAVPAELVAAAVVMQYWITLNNAIWITVFGFLILISNVLLVRIYGEVEFTFACLKVLLVVGMNLMGLIIACGGGPDHRSVGFKYWNDPGPFVQYLGVAGSLGRFMGFWTVFSNAAYAFAAIESIAIAASETYAPQRNIPKAAKRVFVRVVMFYVVTVFMMTLLVPSNDPMLLNTSGTAAQSPFVIAATRAGIKVVPHIINAIVMTSAWSSGNSTVLIGSRMLYGLARKGQAPNFFKQVNRWGVPYLTVLFICAFISLGYLTLNKTAAMVFTWLQDLVASAQLITWMIICITYLRFYYSLKKQGISRKELPWAAPFQPYAAWMSLTGFAMIFLTSGYTTFIHNNWSTETFISAYLDLVIVMTLYLGYKLYHKTKIVSLEESPVARFIEIAKNNPDPLEKPKTRISKFNILWG</sequence>
<keyword evidence="6 7" id="KW-0472">Membrane</keyword>
<gene>
    <name evidence="9" type="ORF">VE01_08813</name>
</gene>
<evidence type="ECO:0000256" key="5">
    <source>
        <dbReference type="ARBA" id="ARBA00022989"/>
    </source>
</evidence>
<evidence type="ECO:0000313" key="9">
    <source>
        <dbReference type="EMBL" id="OBT93208.1"/>
    </source>
</evidence>
<feature type="transmembrane region" description="Helical" evidence="7">
    <location>
        <begin position="44"/>
        <end position="63"/>
    </location>
</feature>
<dbReference type="GeneID" id="28842199"/>
<dbReference type="GO" id="GO:0016020">
    <property type="term" value="C:membrane"/>
    <property type="evidence" value="ECO:0007669"/>
    <property type="project" value="UniProtKB-SubCell"/>
</dbReference>
<evidence type="ECO:0000256" key="1">
    <source>
        <dbReference type="ARBA" id="ARBA00004141"/>
    </source>
</evidence>
<keyword evidence="2" id="KW-0813">Transport</keyword>
<evidence type="ECO:0000256" key="7">
    <source>
        <dbReference type="SAM" id="Phobius"/>
    </source>
</evidence>
<evidence type="ECO:0000256" key="6">
    <source>
        <dbReference type="ARBA" id="ARBA00023136"/>
    </source>
</evidence>
<feature type="domain" description="Amino acid permease/ SLC12A" evidence="8">
    <location>
        <begin position="41"/>
        <end position="502"/>
    </location>
</feature>
<dbReference type="Proteomes" id="UP000091956">
    <property type="component" value="Unassembled WGS sequence"/>
</dbReference>
<proteinExistence type="predicted"/>
<evidence type="ECO:0000256" key="2">
    <source>
        <dbReference type="ARBA" id="ARBA00022448"/>
    </source>
</evidence>
<evidence type="ECO:0000313" key="10">
    <source>
        <dbReference type="Proteomes" id="UP000091956"/>
    </source>
</evidence>
<keyword evidence="3 7" id="KW-0812">Transmembrane</keyword>
<dbReference type="RefSeq" id="XP_018126941.1">
    <property type="nucleotide sequence ID" value="XM_018278232.1"/>
</dbReference>
<keyword evidence="10" id="KW-1185">Reference proteome</keyword>
<dbReference type="PANTHER" id="PTHR43341:SF18">
    <property type="entry name" value="AMINO ACID PERMEASE_ SLC12A DOMAIN-CONTAINING PROTEIN"/>
    <property type="match status" value="1"/>
</dbReference>
<evidence type="ECO:0000256" key="3">
    <source>
        <dbReference type="ARBA" id="ARBA00022692"/>
    </source>
</evidence>
<feature type="transmembrane region" description="Helical" evidence="7">
    <location>
        <begin position="445"/>
        <end position="463"/>
    </location>
</feature>
<feature type="transmembrane region" description="Helical" evidence="7">
    <location>
        <begin position="176"/>
        <end position="197"/>
    </location>
</feature>
<feature type="transmembrane region" description="Helical" evidence="7">
    <location>
        <begin position="69"/>
        <end position="87"/>
    </location>
</feature>
<feature type="transmembrane region" description="Helical" evidence="7">
    <location>
        <begin position="325"/>
        <end position="350"/>
    </location>
</feature>
<feature type="transmembrane region" description="Helical" evidence="7">
    <location>
        <begin position="94"/>
        <end position="110"/>
    </location>
</feature>
<reference evidence="9 10" key="1">
    <citation type="submission" date="2016-03" db="EMBL/GenBank/DDBJ databases">
        <title>Comparative genomics of Pseudogymnoascus destructans, the fungus causing white-nose syndrome of bats.</title>
        <authorList>
            <person name="Palmer J.M."/>
            <person name="Drees K.P."/>
            <person name="Foster J.T."/>
            <person name="Lindner D.L."/>
        </authorList>
    </citation>
    <scope>NUCLEOTIDE SEQUENCE [LARGE SCALE GENOMIC DNA]</scope>
    <source>
        <strain evidence="9 10">UAMH 10579</strain>
    </source>
</reference>
<dbReference type="GO" id="GO:0015171">
    <property type="term" value="F:amino acid transmembrane transporter activity"/>
    <property type="evidence" value="ECO:0007669"/>
    <property type="project" value="TreeGrafter"/>
</dbReference>
<name>A0A1B8GBJ1_9PEZI</name>
<dbReference type="PIRSF" id="PIRSF006060">
    <property type="entry name" value="AA_transporter"/>
    <property type="match status" value="1"/>
</dbReference>
<dbReference type="FunFam" id="1.20.1740.10:FF:000006">
    <property type="entry name" value="General amino acid permease"/>
    <property type="match status" value="1"/>
</dbReference>
<keyword evidence="5 7" id="KW-1133">Transmembrane helix</keyword>
<dbReference type="Gene3D" id="1.20.1740.10">
    <property type="entry name" value="Amino acid/polyamine transporter I"/>
    <property type="match status" value="1"/>
</dbReference>
<feature type="transmembrane region" description="Helical" evidence="7">
    <location>
        <begin position="475"/>
        <end position="493"/>
    </location>
</feature>
<evidence type="ECO:0000256" key="4">
    <source>
        <dbReference type="ARBA" id="ARBA00022970"/>
    </source>
</evidence>
<reference evidence="10" key="2">
    <citation type="journal article" date="2018" name="Nat. Commun.">
        <title>Extreme sensitivity to ultraviolet light in the fungal pathogen causing white-nose syndrome of bats.</title>
        <authorList>
            <person name="Palmer J.M."/>
            <person name="Drees K.P."/>
            <person name="Foster J.T."/>
            <person name="Lindner D.L."/>
        </authorList>
    </citation>
    <scope>NUCLEOTIDE SEQUENCE [LARGE SCALE GENOMIC DNA]</scope>
    <source>
        <strain evidence="10">UAMH 10579</strain>
    </source>
</reference>
<feature type="transmembrane region" description="Helical" evidence="7">
    <location>
        <begin position="122"/>
        <end position="144"/>
    </location>
</feature>
<feature type="transmembrane region" description="Helical" evidence="7">
    <location>
        <begin position="404"/>
        <end position="424"/>
    </location>
</feature>